<sequence length="149" mass="16106">MGGLICPNTPERTQKRHATTTLPNVGQLCQRPSVPPAGQQQHLGGRSKGKKPGGEKSGEEEKGTGNSSSREPTEEDVNPPEEQRRYDAEGGGNRGAPAVLQTRWGRGKDSEAAAAADDGVFTGPCCRIRKLLRLSRLLFSRSWTSEPER</sequence>
<feature type="region of interest" description="Disordered" evidence="1">
    <location>
        <begin position="1"/>
        <end position="114"/>
    </location>
</feature>
<gene>
    <name evidence="2" type="ORF">ILYODFUR_007926</name>
</gene>
<reference evidence="2 3" key="1">
    <citation type="submission" date="2021-06" db="EMBL/GenBank/DDBJ databases">
        <authorList>
            <person name="Palmer J.M."/>
        </authorList>
    </citation>
    <scope>NUCLEOTIDE SEQUENCE [LARGE SCALE GENOMIC DNA]</scope>
    <source>
        <strain evidence="3">if_2019</strain>
        <tissue evidence="2">Muscle</tissue>
    </source>
</reference>
<proteinExistence type="predicted"/>
<feature type="compositionally biased region" description="Basic and acidic residues" evidence="1">
    <location>
        <begin position="52"/>
        <end position="63"/>
    </location>
</feature>
<evidence type="ECO:0000313" key="3">
    <source>
        <dbReference type="Proteomes" id="UP001482620"/>
    </source>
</evidence>
<name>A0ABV0TVS2_9TELE</name>
<accession>A0ABV0TVS2</accession>
<evidence type="ECO:0000256" key="1">
    <source>
        <dbReference type="SAM" id="MobiDB-lite"/>
    </source>
</evidence>
<keyword evidence="3" id="KW-1185">Reference proteome</keyword>
<dbReference type="Proteomes" id="UP001482620">
    <property type="component" value="Unassembled WGS sequence"/>
</dbReference>
<evidence type="ECO:0000313" key="2">
    <source>
        <dbReference type="EMBL" id="MEQ2235993.1"/>
    </source>
</evidence>
<protein>
    <submittedName>
        <fullName evidence="2">Uncharacterized protein</fullName>
    </submittedName>
</protein>
<organism evidence="2 3">
    <name type="scientific">Ilyodon furcidens</name>
    <name type="common">goldbreast splitfin</name>
    <dbReference type="NCBI Taxonomy" id="33524"/>
    <lineage>
        <taxon>Eukaryota</taxon>
        <taxon>Metazoa</taxon>
        <taxon>Chordata</taxon>
        <taxon>Craniata</taxon>
        <taxon>Vertebrata</taxon>
        <taxon>Euteleostomi</taxon>
        <taxon>Actinopterygii</taxon>
        <taxon>Neopterygii</taxon>
        <taxon>Teleostei</taxon>
        <taxon>Neoteleostei</taxon>
        <taxon>Acanthomorphata</taxon>
        <taxon>Ovalentaria</taxon>
        <taxon>Atherinomorphae</taxon>
        <taxon>Cyprinodontiformes</taxon>
        <taxon>Goodeidae</taxon>
        <taxon>Ilyodon</taxon>
    </lineage>
</organism>
<comment type="caution">
    <text evidence="2">The sequence shown here is derived from an EMBL/GenBank/DDBJ whole genome shotgun (WGS) entry which is preliminary data.</text>
</comment>
<dbReference type="EMBL" id="JAHRIQ010046861">
    <property type="protein sequence ID" value="MEQ2235993.1"/>
    <property type="molecule type" value="Genomic_DNA"/>
</dbReference>